<protein>
    <submittedName>
        <fullName evidence="1">Uncharacterized protein</fullName>
    </submittedName>
</protein>
<proteinExistence type="predicted"/>
<dbReference type="PANTHER" id="PTHR47365">
    <property type="entry name" value="PLANT PROTEIN, PUTATIVE-RELATED"/>
    <property type="match status" value="1"/>
</dbReference>
<gene>
    <name evidence="1" type="ORF">VNO77_05031</name>
</gene>
<dbReference type="SUPFAM" id="SSF117281">
    <property type="entry name" value="Kelch motif"/>
    <property type="match status" value="1"/>
</dbReference>
<dbReference type="PANTHER" id="PTHR47365:SF1">
    <property type="entry name" value="F-BOX_KELCH-REPEAT PROTEIN"/>
    <property type="match status" value="1"/>
</dbReference>
<dbReference type="EMBL" id="JAYMYQ010000001">
    <property type="protein sequence ID" value="KAK7362906.1"/>
    <property type="molecule type" value="Genomic_DNA"/>
</dbReference>
<sequence>MSGPNLIEIYNPSLNTWSHVGAIPGLIDGLVLKGFAMVSLGDSIFIIGGQVCYKERFHDMMNHLNWFMWASNQWFNCAPLGVAVYDFACTVWDKGKSTLASARGISYVKKVKDLDLDTWTPLPNLPILGHQMGMLRHLMASFGMKLMDDINQVFPHWLDTNNEHWPPNQRLYLTMVPIGTQLFFLGGYGVSDVQLE</sequence>
<dbReference type="Gene3D" id="2.120.10.80">
    <property type="entry name" value="Kelch-type beta propeller"/>
    <property type="match status" value="1"/>
</dbReference>
<comment type="caution">
    <text evidence="1">The sequence shown here is derived from an EMBL/GenBank/DDBJ whole genome shotgun (WGS) entry which is preliminary data.</text>
</comment>
<evidence type="ECO:0000313" key="2">
    <source>
        <dbReference type="Proteomes" id="UP001367508"/>
    </source>
</evidence>
<accession>A0AAN9MZM3</accession>
<organism evidence="1 2">
    <name type="scientific">Canavalia gladiata</name>
    <name type="common">Sword bean</name>
    <name type="synonym">Dolichos gladiatus</name>
    <dbReference type="NCBI Taxonomy" id="3824"/>
    <lineage>
        <taxon>Eukaryota</taxon>
        <taxon>Viridiplantae</taxon>
        <taxon>Streptophyta</taxon>
        <taxon>Embryophyta</taxon>
        <taxon>Tracheophyta</taxon>
        <taxon>Spermatophyta</taxon>
        <taxon>Magnoliopsida</taxon>
        <taxon>eudicotyledons</taxon>
        <taxon>Gunneridae</taxon>
        <taxon>Pentapetalae</taxon>
        <taxon>rosids</taxon>
        <taxon>fabids</taxon>
        <taxon>Fabales</taxon>
        <taxon>Fabaceae</taxon>
        <taxon>Papilionoideae</taxon>
        <taxon>50 kb inversion clade</taxon>
        <taxon>NPAAA clade</taxon>
        <taxon>indigoferoid/millettioid clade</taxon>
        <taxon>Phaseoleae</taxon>
        <taxon>Canavalia</taxon>
    </lineage>
</organism>
<dbReference type="AlphaFoldDB" id="A0AAN9MZM3"/>
<dbReference type="InterPro" id="IPR015915">
    <property type="entry name" value="Kelch-typ_b-propeller"/>
</dbReference>
<dbReference type="Proteomes" id="UP001367508">
    <property type="component" value="Unassembled WGS sequence"/>
</dbReference>
<evidence type="ECO:0000313" key="1">
    <source>
        <dbReference type="EMBL" id="KAK7362906.1"/>
    </source>
</evidence>
<reference evidence="1 2" key="1">
    <citation type="submission" date="2024-01" db="EMBL/GenBank/DDBJ databases">
        <title>The genomes of 5 underutilized Papilionoideae crops provide insights into root nodulation and disease resistanc.</title>
        <authorList>
            <person name="Jiang F."/>
        </authorList>
    </citation>
    <scope>NUCLEOTIDE SEQUENCE [LARGE SCALE GENOMIC DNA]</scope>
    <source>
        <strain evidence="1">LVBAO_FW01</strain>
        <tissue evidence="1">Leaves</tissue>
    </source>
</reference>
<name>A0AAN9MZM3_CANGL</name>
<keyword evidence="2" id="KW-1185">Reference proteome</keyword>